<evidence type="ECO:0000313" key="1">
    <source>
        <dbReference type="EMBL" id="TKW39506.1"/>
    </source>
</evidence>
<keyword evidence="2" id="KW-1185">Reference proteome</keyword>
<reference evidence="1" key="1">
    <citation type="submission" date="2019-03" db="EMBL/GenBank/DDBJ databases">
        <title>WGS assembly of Setaria viridis.</title>
        <authorList>
            <person name="Huang P."/>
            <person name="Jenkins J."/>
            <person name="Grimwood J."/>
            <person name="Barry K."/>
            <person name="Healey A."/>
            <person name="Mamidi S."/>
            <person name="Sreedasyam A."/>
            <person name="Shu S."/>
            <person name="Feldman M."/>
            <person name="Wu J."/>
            <person name="Yu Y."/>
            <person name="Chen C."/>
            <person name="Johnson J."/>
            <person name="Rokhsar D."/>
            <person name="Baxter I."/>
            <person name="Schmutz J."/>
            <person name="Brutnell T."/>
            <person name="Kellogg E."/>
        </authorList>
    </citation>
    <scope>NUCLEOTIDE SEQUENCE [LARGE SCALE GENOMIC DNA]</scope>
</reference>
<sequence length="215" mass="22237">MPPLDLDTLVSCDGVGGGDAELKAACGCDAALSDGSGTEKRDDDDPYAPAQSLRLRIGEDIEWSDVVGAAAVLERDDSTKGAGANPKCAARRSVAAAAAARGSLPPAPAPRAVAVVIGGLPGKVAREHGGRGRSPRRLGGRARRVFAAGEAAADRLAEPGSPEVSCLGGVRSQPRAAAEGFSSGRRWWAWLVADVASCCWNDRRERRRPRGSEAD</sequence>
<dbReference type="OMA" id="RWSCASW"/>
<organism evidence="1 2">
    <name type="scientific">Setaria viridis</name>
    <name type="common">Green bristlegrass</name>
    <name type="synonym">Setaria italica subsp. viridis</name>
    <dbReference type="NCBI Taxonomy" id="4556"/>
    <lineage>
        <taxon>Eukaryota</taxon>
        <taxon>Viridiplantae</taxon>
        <taxon>Streptophyta</taxon>
        <taxon>Embryophyta</taxon>
        <taxon>Tracheophyta</taxon>
        <taxon>Spermatophyta</taxon>
        <taxon>Magnoliopsida</taxon>
        <taxon>Liliopsida</taxon>
        <taxon>Poales</taxon>
        <taxon>Poaceae</taxon>
        <taxon>PACMAD clade</taxon>
        <taxon>Panicoideae</taxon>
        <taxon>Panicodae</taxon>
        <taxon>Paniceae</taxon>
        <taxon>Cenchrinae</taxon>
        <taxon>Setaria</taxon>
    </lineage>
</organism>
<accession>A0A4V6Y917</accession>
<dbReference type="EMBL" id="CM016552">
    <property type="protein sequence ID" value="TKW39506.1"/>
    <property type="molecule type" value="Genomic_DNA"/>
</dbReference>
<dbReference type="PANTHER" id="PTHR34120:SF13">
    <property type="entry name" value="OS02G0533700 PROTEIN"/>
    <property type="match status" value="1"/>
</dbReference>
<dbReference type="AlphaFoldDB" id="A0A4V6Y917"/>
<protein>
    <submittedName>
        <fullName evidence="1">Uncharacterized protein</fullName>
    </submittedName>
</protein>
<name>A0A4V6Y917_SETVI</name>
<gene>
    <name evidence="1" type="ORF">SEVIR_1G184100v2</name>
</gene>
<proteinExistence type="predicted"/>
<dbReference type="Proteomes" id="UP000298652">
    <property type="component" value="Chromosome 1"/>
</dbReference>
<dbReference type="PANTHER" id="PTHR34120">
    <property type="entry name" value="EXPRESSED PROTEIN"/>
    <property type="match status" value="1"/>
</dbReference>
<evidence type="ECO:0000313" key="2">
    <source>
        <dbReference type="Proteomes" id="UP000298652"/>
    </source>
</evidence>
<dbReference type="Gramene" id="TKW39506">
    <property type="protein sequence ID" value="TKW39506"/>
    <property type="gene ID" value="SEVIR_1G184100v2"/>
</dbReference>